<dbReference type="EMBL" id="CAFBPU010000067">
    <property type="protein sequence ID" value="CAB5039496.1"/>
    <property type="molecule type" value="Genomic_DNA"/>
</dbReference>
<gene>
    <name evidence="2" type="ORF">UFOPK4150_02185</name>
</gene>
<reference evidence="2" key="1">
    <citation type="submission" date="2020-05" db="EMBL/GenBank/DDBJ databases">
        <authorList>
            <person name="Chiriac C."/>
            <person name="Salcher M."/>
            <person name="Ghai R."/>
            <person name="Kavagutti S V."/>
        </authorList>
    </citation>
    <scope>NUCLEOTIDE SEQUENCE</scope>
</reference>
<evidence type="ECO:0000256" key="1">
    <source>
        <dbReference type="SAM" id="MobiDB-lite"/>
    </source>
</evidence>
<dbReference type="AlphaFoldDB" id="A0A6J7SEM3"/>
<organism evidence="2">
    <name type="scientific">freshwater metagenome</name>
    <dbReference type="NCBI Taxonomy" id="449393"/>
    <lineage>
        <taxon>unclassified sequences</taxon>
        <taxon>metagenomes</taxon>
        <taxon>ecological metagenomes</taxon>
    </lineage>
</organism>
<feature type="compositionally biased region" description="Low complexity" evidence="1">
    <location>
        <begin position="8"/>
        <end position="21"/>
    </location>
</feature>
<evidence type="ECO:0000313" key="2">
    <source>
        <dbReference type="EMBL" id="CAB5039496.1"/>
    </source>
</evidence>
<name>A0A6J7SEM3_9ZZZZ</name>
<feature type="region of interest" description="Disordered" evidence="1">
    <location>
        <begin position="1"/>
        <end position="28"/>
    </location>
</feature>
<sequence length="58" mass="6594">MVMATFQPWPSSPTRSSSEMKTSSKKTSAKCEAPEIWRMVLKVIPGCFISSRKKVRFL</sequence>
<accession>A0A6J7SEM3</accession>
<protein>
    <submittedName>
        <fullName evidence="2">Unannotated protein</fullName>
    </submittedName>
</protein>
<proteinExistence type="predicted"/>